<protein>
    <submittedName>
        <fullName evidence="2">Uncharacterized protein</fullName>
    </submittedName>
</protein>
<dbReference type="OrthoDB" id="5153349at2759"/>
<evidence type="ECO:0000256" key="1">
    <source>
        <dbReference type="SAM" id="MobiDB-lite"/>
    </source>
</evidence>
<evidence type="ECO:0000313" key="2">
    <source>
        <dbReference type="EMBL" id="OAQ57861.1"/>
    </source>
</evidence>
<dbReference type="GeneID" id="28854306"/>
<proteinExistence type="predicted"/>
<feature type="compositionally biased region" description="Low complexity" evidence="1">
    <location>
        <begin position="424"/>
        <end position="440"/>
    </location>
</feature>
<dbReference type="RefSeq" id="XP_018136122.1">
    <property type="nucleotide sequence ID" value="XM_018290312.1"/>
</dbReference>
<feature type="compositionally biased region" description="Polar residues" evidence="1">
    <location>
        <begin position="399"/>
        <end position="422"/>
    </location>
</feature>
<evidence type="ECO:0000313" key="3">
    <source>
        <dbReference type="Proteomes" id="UP000078397"/>
    </source>
</evidence>
<sequence>MATANSQDPLPARKPLDSQRNIGSDMSMMAIVQTGCPSRFAYPDEHRIKGLNAETIARIHLPTPPWLMNPEYAVLQSDPGQPNTNIFMSLNISLYNQHVVPSDWTDEWFFMTGRAHPYALTWELLQNDGLETDVDTVSEYTIAAFIVRDLGYQPIIPRNLSSMDSFPAVPPTVSFTGPVIGSGRNTLQNEVAATLGDVQLRCCAFIQLSTFITPGNSSKSPFRGFYPFQVFVIFPIQVNPWSALCKKMIEKPESQFHPGSPFSCTGKIAGLLDHTIMKQPPELQRDYVFIVVPDTWTFPDKNAAASASTTLPPTTPTKIDHSISSSLLQAAEEFTTTRNRTKRSVKALPTPDGSPSTARVSSIGLKRRHQPPYGEQRGGSSPKQLKIFHVDIDGPTPDAESSSTARNNSPNSLDSACRNSDSLPEPNSTNSSTSPINCTTAIPSEATSRLLRHRPLATKP</sequence>
<reference evidence="2 3" key="1">
    <citation type="journal article" date="2016" name="PLoS Pathog.">
        <title>Biosynthesis of antibiotic leucinostatins in bio-control fungus Purpureocillium lilacinum and their inhibition on phytophthora revealed by genome mining.</title>
        <authorList>
            <person name="Wang G."/>
            <person name="Liu Z."/>
            <person name="Lin R."/>
            <person name="Li E."/>
            <person name="Mao Z."/>
            <person name="Ling J."/>
            <person name="Yang Y."/>
            <person name="Yin W.B."/>
            <person name="Xie B."/>
        </authorList>
    </citation>
    <scope>NUCLEOTIDE SEQUENCE [LARGE SCALE GENOMIC DNA]</scope>
    <source>
        <strain evidence="2">170</strain>
    </source>
</reference>
<feature type="region of interest" description="Disordered" evidence="1">
    <location>
        <begin position="1"/>
        <end position="20"/>
    </location>
</feature>
<organism evidence="2 3">
    <name type="scientific">Pochonia chlamydosporia 170</name>
    <dbReference type="NCBI Taxonomy" id="1380566"/>
    <lineage>
        <taxon>Eukaryota</taxon>
        <taxon>Fungi</taxon>
        <taxon>Dikarya</taxon>
        <taxon>Ascomycota</taxon>
        <taxon>Pezizomycotina</taxon>
        <taxon>Sordariomycetes</taxon>
        <taxon>Hypocreomycetidae</taxon>
        <taxon>Hypocreales</taxon>
        <taxon>Clavicipitaceae</taxon>
        <taxon>Pochonia</taxon>
    </lineage>
</organism>
<name>A0A179EXG5_METCM</name>
<feature type="compositionally biased region" description="Basic residues" evidence="1">
    <location>
        <begin position="450"/>
        <end position="460"/>
    </location>
</feature>
<dbReference type="AlphaFoldDB" id="A0A179EXG5"/>
<accession>A0A179EXG5</accession>
<feature type="region of interest" description="Disordered" evidence="1">
    <location>
        <begin position="335"/>
        <end position="460"/>
    </location>
</feature>
<keyword evidence="3" id="KW-1185">Reference proteome</keyword>
<comment type="caution">
    <text evidence="2">The sequence shown here is derived from an EMBL/GenBank/DDBJ whole genome shotgun (WGS) entry which is preliminary data.</text>
</comment>
<gene>
    <name evidence="2" type="ORF">VFPPC_12426</name>
</gene>
<dbReference type="Proteomes" id="UP000078397">
    <property type="component" value="Unassembled WGS sequence"/>
</dbReference>
<dbReference type="KEGG" id="pchm:VFPPC_12426"/>
<dbReference type="EMBL" id="LSBJ02000021">
    <property type="protein sequence ID" value="OAQ57861.1"/>
    <property type="molecule type" value="Genomic_DNA"/>
</dbReference>